<sequence length="420" mass="46001">MSGEVTLRATLARPFLAATTTPQVAYALIEVQPSEVVAQVRMPVSVCFVLDRSGSMKGEKMERVRQATSMAIDRLDAQDSVAVVIFDHRTEAIIPFGPVKDRAGIKSRIARIRDAGGTRIAPAVDLGLREIAKDRSGAIRRMLLLTDGQTEHERECLLRADDAGRLGVPITALGVGKDWNEDLLIEMANRSGGTADFISRPETIETFFQNTVQQAQNSAIHNAVLNLRLVHGVTPRAVWQVIPLINNLGYRPISERDVSVPLGEVETGPGRTVLIEFLVDPRAVGTYRVGQVEVTYDVPALSKRDEKVRQDLLLTFTADPAQLNQVNPGVMNIVEKVSAFKLQTRALQDVAEGNVQGATQKLKSAVTRLLSQGELELAETMQQEIANLEQGGQLSSEGQKTIKFQGRKTVRLSDIDLPKE</sequence>
<dbReference type="EMBL" id="RSAS01000221">
    <property type="protein sequence ID" value="RRR75003.1"/>
    <property type="molecule type" value="Genomic_DNA"/>
</dbReference>
<dbReference type="InterPro" id="IPR051266">
    <property type="entry name" value="CLCR"/>
</dbReference>
<dbReference type="Proteomes" id="UP000280307">
    <property type="component" value="Unassembled WGS sequence"/>
</dbReference>
<protein>
    <submittedName>
        <fullName evidence="2">VWA domain-containing protein</fullName>
    </submittedName>
</protein>
<reference evidence="2 3" key="1">
    <citation type="submission" date="2018-12" db="EMBL/GenBank/DDBJ databases">
        <title>Genome Sequence of Candidatus Viridilinea halotolerans isolated from saline sulfide-rich spring.</title>
        <authorList>
            <person name="Grouzdev D.S."/>
            <person name="Burganskaya E.I."/>
            <person name="Krutkina M.S."/>
            <person name="Sukhacheva M.V."/>
            <person name="Gorlenko V.M."/>
        </authorList>
    </citation>
    <scope>NUCLEOTIDE SEQUENCE [LARGE SCALE GENOMIC DNA]</scope>
    <source>
        <strain evidence="2">Chok-6</strain>
    </source>
</reference>
<comment type="caution">
    <text evidence="2">The sequence shown here is derived from an EMBL/GenBank/DDBJ whole genome shotgun (WGS) entry which is preliminary data.</text>
</comment>
<evidence type="ECO:0000313" key="3">
    <source>
        <dbReference type="Proteomes" id="UP000280307"/>
    </source>
</evidence>
<dbReference type="SUPFAM" id="SSF53300">
    <property type="entry name" value="vWA-like"/>
    <property type="match status" value="1"/>
</dbReference>
<dbReference type="InterPro" id="IPR002035">
    <property type="entry name" value="VWF_A"/>
</dbReference>
<dbReference type="PANTHER" id="PTHR10579:SF43">
    <property type="entry name" value="ZINC FINGER (C3HC4-TYPE RING FINGER) FAMILY PROTEIN"/>
    <property type="match status" value="1"/>
</dbReference>
<dbReference type="PANTHER" id="PTHR10579">
    <property type="entry name" value="CALCIUM-ACTIVATED CHLORIDE CHANNEL REGULATOR"/>
    <property type="match status" value="1"/>
</dbReference>
<feature type="domain" description="VWFA" evidence="1">
    <location>
        <begin position="45"/>
        <end position="224"/>
    </location>
</feature>
<evidence type="ECO:0000313" key="2">
    <source>
        <dbReference type="EMBL" id="RRR75003.1"/>
    </source>
</evidence>
<gene>
    <name evidence="2" type="ORF">EI684_05795</name>
</gene>
<dbReference type="SMART" id="SM00327">
    <property type="entry name" value="VWA"/>
    <property type="match status" value="1"/>
</dbReference>
<dbReference type="AlphaFoldDB" id="A0A426U4Z8"/>
<organism evidence="2 3">
    <name type="scientific">Candidatus Viridilinea halotolerans</name>
    <dbReference type="NCBI Taxonomy" id="2491704"/>
    <lineage>
        <taxon>Bacteria</taxon>
        <taxon>Bacillati</taxon>
        <taxon>Chloroflexota</taxon>
        <taxon>Chloroflexia</taxon>
        <taxon>Chloroflexales</taxon>
        <taxon>Chloroflexineae</taxon>
        <taxon>Oscillochloridaceae</taxon>
        <taxon>Candidatus Viridilinea</taxon>
    </lineage>
</organism>
<accession>A0A426U4Z8</accession>
<name>A0A426U4Z8_9CHLR</name>
<dbReference type="Pfam" id="PF00092">
    <property type="entry name" value="VWA"/>
    <property type="match status" value="1"/>
</dbReference>
<proteinExistence type="predicted"/>
<dbReference type="InterPro" id="IPR036465">
    <property type="entry name" value="vWFA_dom_sf"/>
</dbReference>
<dbReference type="Gene3D" id="3.40.50.410">
    <property type="entry name" value="von Willebrand factor, type A domain"/>
    <property type="match status" value="1"/>
</dbReference>
<evidence type="ECO:0000259" key="1">
    <source>
        <dbReference type="PROSITE" id="PS50234"/>
    </source>
</evidence>
<dbReference type="PROSITE" id="PS50234">
    <property type="entry name" value="VWFA"/>
    <property type="match status" value="1"/>
</dbReference>